<dbReference type="AlphaFoldDB" id="A0A450TLN2"/>
<evidence type="ECO:0000313" key="1">
    <source>
        <dbReference type="EMBL" id="VFJ68578.1"/>
    </source>
</evidence>
<reference evidence="1" key="1">
    <citation type="submission" date="2019-02" db="EMBL/GenBank/DDBJ databases">
        <authorList>
            <person name="Gruber-Vodicka R. H."/>
            <person name="Seah K. B. B."/>
        </authorList>
    </citation>
    <scope>NUCLEOTIDE SEQUENCE</scope>
    <source>
        <strain evidence="1">BECK_BZ131</strain>
    </source>
</reference>
<dbReference type="EMBL" id="CAADFE010000015">
    <property type="protein sequence ID" value="VFJ68578.1"/>
    <property type="molecule type" value="Genomic_DNA"/>
</dbReference>
<dbReference type="InterPro" id="IPR027417">
    <property type="entry name" value="P-loop_NTPase"/>
</dbReference>
<proteinExistence type="predicted"/>
<dbReference type="SUPFAM" id="SSF52540">
    <property type="entry name" value="P-loop containing nucleoside triphosphate hydrolases"/>
    <property type="match status" value="1"/>
</dbReference>
<name>A0A450TLN2_9GAMM</name>
<organism evidence="1">
    <name type="scientific">Candidatus Kentrum sp. FW</name>
    <dbReference type="NCBI Taxonomy" id="2126338"/>
    <lineage>
        <taxon>Bacteria</taxon>
        <taxon>Pseudomonadati</taxon>
        <taxon>Pseudomonadota</taxon>
        <taxon>Gammaproteobacteria</taxon>
        <taxon>Candidatus Kentrum</taxon>
    </lineage>
</organism>
<gene>
    <name evidence="1" type="ORF">BECKFW1821C_GA0114237_10156</name>
</gene>
<accession>A0A450TLN2</accession>
<sequence>MNPFEIRATDYMDNDSSFLRLVIPEPLHALFEPKADNLLRPLVRVFGTPGSGKTTLAHLISFRRMMLVIRQYKEVSVFQPPMRALTACGFAVENTPLVVATRVPCETIYRDFHELPYDDDLKFRLMWSLIQARAMLGWINEILGAEIPLEDIRFEPREGAEVSMEETIGASVEKVRIRAREVERAIHEVATALLPMDESEVRTRVRQRYDPVSALGNIVVANRDGKEWRLKPLLILDDVHELHPEQRNRLERELKRRETGVGRWMMMRLDALEPETVLEQGSDDPEHSNAGTQKNRDYYDIHFQEFTHGNQRRKSVAGMLGKMADSYLKRWDVFNTKQVAGFSQLLDEAPEKLTPNMLEKLARKVNTTQETLEIGAPERERIKQEVTAFFEGRDGDEAGLRLMSENILMHRYANRRGANQLSLFSEPQDTPVRKQDIQVPKMDLPVMHAAGLELMRQYDRPYYFGMKKLIAASSRHPETFLQLAGPLAQHARTRLIRNKDEKIPARQQEKLLRQCAIRRNRYWDFAFKGEVRRLADRIAEACLDEEKKGNARNGAGNNAIGVPEKEFQALAKNNHLLAQVLQYGVAYLAFHMVRNYPQGKKHWCLIRLSGTVILKHRLTLYEGGFIEWTGERLARAIEEETPS</sequence>
<protein>
    <submittedName>
        <fullName evidence="1">Uncharacterized protein</fullName>
    </submittedName>
</protein>